<evidence type="ECO:0000256" key="6">
    <source>
        <dbReference type="SAM" id="Phobius"/>
    </source>
</evidence>
<dbReference type="InterPro" id="IPR050189">
    <property type="entry name" value="MFS_Efflux_Transporters"/>
</dbReference>
<evidence type="ECO:0000256" key="1">
    <source>
        <dbReference type="ARBA" id="ARBA00004429"/>
    </source>
</evidence>
<feature type="transmembrane region" description="Helical" evidence="6">
    <location>
        <begin position="38"/>
        <end position="63"/>
    </location>
</feature>
<evidence type="ECO:0000256" key="3">
    <source>
        <dbReference type="ARBA" id="ARBA00022692"/>
    </source>
</evidence>
<dbReference type="CDD" id="cd06174">
    <property type="entry name" value="MFS"/>
    <property type="match status" value="1"/>
</dbReference>
<dbReference type="InterPro" id="IPR011701">
    <property type="entry name" value="MFS"/>
</dbReference>
<keyword evidence="4 6" id="KW-1133">Transmembrane helix</keyword>
<dbReference type="Pfam" id="PF07690">
    <property type="entry name" value="MFS_1"/>
    <property type="match status" value="1"/>
</dbReference>
<evidence type="ECO:0000256" key="2">
    <source>
        <dbReference type="ARBA" id="ARBA00022475"/>
    </source>
</evidence>
<dbReference type="PANTHER" id="PTHR43124">
    <property type="entry name" value="PURINE EFFLUX PUMP PBUE"/>
    <property type="match status" value="1"/>
</dbReference>
<proteinExistence type="predicted"/>
<feature type="transmembrane region" description="Helical" evidence="6">
    <location>
        <begin position="271"/>
        <end position="292"/>
    </location>
</feature>
<feature type="transmembrane region" description="Helical" evidence="6">
    <location>
        <begin position="373"/>
        <end position="395"/>
    </location>
</feature>
<keyword evidence="3 6" id="KW-0812">Transmembrane</keyword>
<feature type="transmembrane region" description="Helical" evidence="6">
    <location>
        <begin position="103"/>
        <end position="124"/>
    </location>
</feature>
<keyword evidence="2" id="KW-1003">Cell membrane</keyword>
<feature type="transmembrane region" description="Helical" evidence="6">
    <location>
        <begin position="7"/>
        <end position="26"/>
    </location>
</feature>
<evidence type="ECO:0000313" key="9">
    <source>
        <dbReference type="Proteomes" id="UP001059822"/>
    </source>
</evidence>
<dbReference type="RefSeq" id="WP_218193793.1">
    <property type="nucleotide sequence ID" value="NZ_CP054597.1"/>
</dbReference>
<dbReference type="GO" id="GO:0005886">
    <property type="term" value="C:plasma membrane"/>
    <property type="evidence" value="ECO:0007669"/>
    <property type="project" value="UniProtKB-SubCell"/>
</dbReference>
<dbReference type="EMBL" id="CP089286">
    <property type="protein sequence ID" value="UTO55682.1"/>
    <property type="molecule type" value="Genomic_DNA"/>
</dbReference>
<dbReference type="Proteomes" id="UP001059985">
    <property type="component" value="Chromosome"/>
</dbReference>
<accession>A0A9Q9F434</accession>
<evidence type="ECO:0000256" key="5">
    <source>
        <dbReference type="ARBA" id="ARBA00023136"/>
    </source>
</evidence>
<dbReference type="AlphaFoldDB" id="A0A9Q9F434"/>
<evidence type="ECO:0000313" key="7">
    <source>
        <dbReference type="EMBL" id="UTO55682.1"/>
    </source>
</evidence>
<dbReference type="EMBL" id="CP089285">
    <property type="protein sequence ID" value="UTO56600.1"/>
    <property type="molecule type" value="Genomic_DNA"/>
</dbReference>
<dbReference type="GO" id="GO:0022857">
    <property type="term" value="F:transmembrane transporter activity"/>
    <property type="evidence" value="ECO:0007669"/>
    <property type="project" value="InterPro"/>
</dbReference>
<feature type="transmembrane region" description="Helical" evidence="6">
    <location>
        <begin position="75"/>
        <end position="97"/>
    </location>
</feature>
<name>A0A9Q9F434_9RICK</name>
<feature type="transmembrane region" description="Helical" evidence="6">
    <location>
        <begin position="298"/>
        <end position="321"/>
    </location>
</feature>
<dbReference type="PANTHER" id="PTHR43124:SF3">
    <property type="entry name" value="CHLORAMPHENICOL EFFLUX PUMP RV0191"/>
    <property type="match status" value="1"/>
</dbReference>
<keyword evidence="5 6" id="KW-0472">Membrane</keyword>
<feature type="transmembrane region" description="Helical" evidence="6">
    <location>
        <begin position="156"/>
        <end position="180"/>
    </location>
</feature>
<feature type="transmembrane region" description="Helical" evidence="6">
    <location>
        <begin position="131"/>
        <end position="150"/>
    </location>
</feature>
<comment type="subcellular location">
    <subcellularLocation>
        <location evidence="1">Cell inner membrane</location>
        <topology evidence="1">Multi-pass membrane protein</topology>
    </subcellularLocation>
</comment>
<evidence type="ECO:0000313" key="8">
    <source>
        <dbReference type="EMBL" id="UTO56600.1"/>
    </source>
</evidence>
<evidence type="ECO:0000256" key="4">
    <source>
        <dbReference type="ARBA" id="ARBA00022989"/>
    </source>
</evidence>
<feature type="transmembrane region" description="Helical" evidence="6">
    <location>
        <begin position="206"/>
        <end position="224"/>
    </location>
</feature>
<evidence type="ECO:0000313" key="10">
    <source>
        <dbReference type="Proteomes" id="UP001059985"/>
    </source>
</evidence>
<sequence length="401" mass="44393">MLLDRKFASWFLISFFYAYQYVLRVLPNIVSNIVMDKFNVGILAFGQFSGLYYIGYTLAHIPVGIMLDRYGPKKIIPIFIAVTFIGLVPLLFNSWIFVQIGRIIVGIGSVVGALGIFKISNMYFPGTFARMVGCSIIIGLLGAMYGGLPVSSLINIYGWMSLVLGLIIIGAILCIVMYFVMIPSESNGYDNNFVNQFKLIICNKNILLISLFAGLMVGPLEGFADGWATVFLLTIGMSSETAKLLPSAIFCGMCVGSFVIPYMLERSFNSWNIVISCAAIMCISLFLLFAVCDSVLCVFILFLIIGFCSAYQIVATCNAVTYSDGRSVALVTAISNMIIMCFGYIFHTIISWIVHLYWDGRIVEGIAVYEIDLLIKALMVIPIGLIIGLVGFVWIKYRIRN</sequence>
<feature type="transmembrane region" description="Helical" evidence="6">
    <location>
        <begin position="328"/>
        <end position="353"/>
    </location>
</feature>
<feature type="transmembrane region" description="Helical" evidence="6">
    <location>
        <begin position="244"/>
        <end position="264"/>
    </location>
</feature>
<organism evidence="7 9">
    <name type="scientific">Neoehrlichia mikurensis</name>
    <dbReference type="NCBI Taxonomy" id="89586"/>
    <lineage>
        <taxon>Bacteria</taxon>
        <taxon>Pseudomonadati</taxon>
        <taxon>Pseudomonadota</taxon>
        <taxon>Alphaproteobacteria</taxon>
        <taxon>Rickettsiales</taxon>
        <taxon>Anaplasmataceae</taxon>
        <taxon>Candidatus Neoehrlichia</taxon>
    </lineage>
</organism>
<keyword evidence="10" id="KW-1185">Reference proteome</keyword>
<protein>
    <submittedName>
        <fullName evidence="7">MFS transporter</fullName>
    </submittedName>
</protein>
<reference evidence="7" key="1">
    <citation type="journal article" date="2022" name="Microorganisms">
        <title>Assembly and Comparison of Ca. Neoehrlichia mikurensis Genomes.</title>
        <authorList>
            <person name="Azagi T."/>
            <person name="Dirks R.P."/>
            <person name="Yebra-Pimentel E.S."/>
            <person name="Schaap P.J."/>
            <person name="Koehorst J.J."/>
            <person name="Esser H.J."/>
            <person name="Sprong H."/>
        </authorList>
    </citation>
    <scope>NUCLEOTIDE SEQUENCE</scope>
    <source>
        <strain evidence="8">18-2804</strain>
        <strain evidence="7">18-2837</strain>
    </source>
</reference>
<dbReference type="Proteomes" id="UP001059822">
    <property type="component" value="Chromosome"/>
</dbReference>
<gene>
    <name evidence="8" type="ORF">LUA81_01160</name>
    <name evidence="7" type="ORF">LUA82_01170</name>
</gene>